<evidence type="ECO:0000313" key="3">
    <source>
        <dbReference type="EMBL" id="GAA0741513.1"/>
    </source>
</evidence>
<keyword evidence="1" id="KW-0051">Antiviral defense</keyword>
<dbReference type="InterPro" id="IPR005537">
    <property type="entry name" value="RAMP_III_fam"/>
</dbReference>
<dbReference type="PANTHER" id="PTHR35579">
    <property type="entry name" value="CRISPR SYSTEM CMS ENDORIBONUCLEASE CSM3"/>
    <property type="match status" value="1"/>
</dbReference>
<keyword evidence="4" id="KW-1185">Reference proteome</keyword>
<dbReference type="Proteomes" id="UP001501510">
    <property type="component" value="Unassembled WGS sequence"/>
</dbReference>
<reference evidence="4" key="1">
    <citation type="journal article" date="2019" name="Int. J. Syst. Evol. Microbiol.">
        <title>The Global Catalogue of Microorganisms (GCM) 10K type strain sequencing project: providing services to taxonomists for standard genome sequencing and annotation.</title>
        <authorList>
            <consortium name="The Broad Institute Genomics Platform"/>
            <consortium name="The Broad Institute Genome Sequencing Center for Infectious Disease"/>
            <person name="Wu L."/>
            <person name="Ma J."/>
        </authorList>
    </citation>
    <scope>NUCLEOTIDE SEQUENCE [LARGE SCALE GENOMIC DNA]</scope>
    <source>
        <strain evidence="4">JCM 1407</strain>
    </source>
</reference>
<proteinExistence type="predicted"/>
<dbReference type="PANTHER" id="PTHR35579:SF6">
    <property type="entry name" value="DUF324 DOMAIN-CONTAINING PROTEIN"/>
    <property type="match status" value="1"/>
</dbReference>
<sequence length="469" mass="53815">MSSINKIKQYILQVKNISPLRIGNGEEEGNGLLISDKHAVINGTTLSGLFRDFLKKFKNKDQVYELIFPENNNKETSKIYFYDSMSNQDISEKDLCSRNHVRIDEEMGSSVKNHLFNEFHISEGKTFKLFFEIRGLNLEEDKYECLCNHLENFIKELSLGQISIGSKSSFGFGKFKAIKDNDKSGIYYKEYNLSTENGLNDYLDFNFDMEKLSIENFKNLKLDSNDNWNKLKITLEAYCDEGFIIKGNPIPKKEDKKDTKTYIVDYPYKECINGKEQFIIPSSTIKGIVRGYCNKIFKTLNKEEDKKDKAVIDEMFGRKADESEKIEGKKGNLIFEDCKINGEKLQRYNRTKIDRFTGGVMSGAIFKEQVATISKDKPIKFNVFLNQEDKKMLALIILVFRDIGLGYLTIGSGNNVGYGRFKGKSIIISGAGYNDKLEFKEIESESNMGDFQLKGDIDKFSDIVSILQR</sequence>
<dbReference type="EMBL" id="BAAACG010000010">
    <property type="protein sequence ID" value="GAA0741513.1"/>
    <property type="molecule type" value="Genomic_DNA"/>
</dbReference>
<gene>
    <name evidence="3" type="ORF">GCM10008906_22720</name>
</gene>
<name>A0ABP3UTX2_9CLOT</name>
<dbReference type="InterPro" id="IPR052216">
    <property type="entry name" value="CRISPR_Csm3_endoribonuclease"/>
</dbReference>
<dbReference type="RefSeq" id="WP_343761709.1">
    <property type="nucleotide sequence ID" value="NZ_BAAACG010000010.1"/>
</dbReference>
<comment type="caution">
    <text evidence="3">The sequence shown here is derived from an EMBL/GenBank/DDBJ whole genome shotgun (WGS) entry which is preliminary data.</text>
</comment>
<evidence type="ECO:0000256" key="1">
    <source>
        <dbReference type="ARBA" id="ARBA00023118"/>
    </source>
</evidence>
<protein>
    <recommendedName>
        <fullName evidence="2">CRISPR type III-associated protein domain-containing protein</fullName>
    </recommendedName>
</protein>
<evidence type="ECO:0000313" key="4">
    <source>
        <dbReference type="Proteomes" id="UP001501510"/>
    </source>
</evidence>
<feature type="domain" description="CRISPR type III-associated protein" evidence="2">
    <location>
        <begin position="15"/>
        <end position="176"/>
    </location>
</feature>
<feature type="domain" description="CRISPR type III-associated protein" evidence="2">
    <location>
        <begin position="277"/>
        <end position="422"/>
    </location>
</feature>
<dbReference type="CDD" id="cd09726">
    <property type="entry name" value="RAMP_I_III"/>
    <property type="match status" value="2"/>
</dbReference>
<evidence type="ECO:0000259" key="2">
    <source>
        <dbReference type="Pfam" id="PF03787"/>
    </source>
</evidence>
<organism evidence="3 4">
    <name type="scientific">Clostridium oceanicum</name>
    <dbReference type="NCBI Taxonomy" id="1543"/>
    <lineage>
        <taxon>Bacteria</taxon>
        <taxon>Bacillati</taxon>
        <taxon>Bacillota</taxon>
        <taxon>Clostridia</taxon>
        <taxon>Eubacteriales</taxon>
        <taxon>Clostridiaceae</taxon>
        <taxon>Clostridium</taxon>
    </lineage>
</organism>
<dbReference type="Pfam" id="PF03787">
    <property type="entry name" value="RAMPs"/>
    <property type="match status" value="2"/>
</dbReference>
<accession>A0ABP3UTX2</accession>